<protein>
    <recommendedName>
        <fullName evidence="9">Mitochondrial pyruvate carrier</fullName>
    </recommendedName>
</protein>
<comment type="similarity">
    <text evidence="2 9">Belongs to the mitochondrial pyruvate carrier (MPC) (TC 2.A.105) family.</text>
</comment>
<evidence type="ECO:0000256" key="7">
    <source>
        <dbReference type="ARBA" id="ARBA00023128"/>
    </source>
</evidence>
<evidence type="ECO:0000313" key="12">
    <source>
        <dbReference type="Proteomes" id="UP000276864"/>
    </source>
</evidence>
<accession>A0A3M7AII0</accession>
<evidence type="ECO:0000256" key="10">
    <source>
        <dbReference type="SAM" id="MobiDB-lite"/>
    </source>
</evidence>
<comment type="function">
    <text evidence="9">Mediates the uptake of pyruvate into mitochondria.</text>
</comment>
<evidence type="ECO:0000256" key="4">
    <source>
        <dbReference type="ARBA" id="ARBA00022692"/>
    </source>
</evidence>
<sequence>MSAPFAARLGFRAANRAAPSLRNNATRFTQRRAYQAPAENPANVEASPAAKGEPTSAFGRLWNSPVGPKTVHFWAPIMKGNWEGIILEREEEEDRERVGEDSVREMRLVRLLVMAFFARTVSDEERIGSSSERQQPDQNISLPHPQNLHSSTNPSKKEHQPANHPTSKQWGLVLAGAADFARPAEQLSLSQNTALMATGLIWTRWCFVIKPRNLFLASVNFLLFCVGATQSTRVLRYQASLEHNSVEAELKKAGKEEERDLKNVVQNPESVVKSVTDPK</sequence>
<gene>
    <name evidence="11" type="ORF">D0866_10260</name>
</gene>
<keyword evidence="5 9" id="KW-0999">Mitochondrion inner membrane</keyword>
<evidence type="ECO:0000256" key="6">
    <source>
        <dbReference type="ARBA" id="ARBA00022989"/>
    </source>
</evidence>
<comment type="subcellular location">
    <subcellularLocation>
        <location evidence="1 9">Mitochondrion inner membrane</location>
        <topology evidence="1 9">Multi-pass membrane protein</topology>
    </subcellularLocation>
</comment>
<proteinExistence type="inferred from homology"/>
<dbReference type="VEuPathDB" id="FungiDB:BTJ68_12929"/>
<dbReference type="Pfam" id="PF03650">
    <property type="entry name" value="MPC"/>
    <property type="match status" value="2"/>
</dbReference>
<feature type="region of interest" description="Disordered" evidence="10">
    <location>
        <begin position="126"/>
        <end position="166"/>
    </location>
</feature>
<name>A0A3M7AII0_HORWE</name>
<dbReference type="AlphaFoldDB" id="A0A3M7AII0"/>
<dbReference type="GO" id="GO:0006850">
    <property type="term" value="P:pyruvate import into mitochondria"/>
    <property type="evidence" value="ECO:0007669"/>
    <property type="project" value="InterPro"/>
</dbReference>
<organism evidence="11 12">
    <name type="scientific">Hortaea werneckii</name>
    <name type="common">Black yeast</name>
    <name type="synonym">Cladosporium werneckii</name>
    <dbReference type="NCBI Taxonomy" id="91943"/>
    <lineage>
        <taxon>Eukaryota</taxon>
        <taxon>Fungi</taxon>
        <taxon>Dikarya</taxon>
        <taxon>Ascomycota</taxon>
        <taxon>Pezizomycotina</taxon>
        <taxon>Dothideomycetes</taxon>
        <taxon>Dothideomycetidae</taxon>
        <taxon>Mycosphaerellales</taxon>
        <taxon>Teratosphaeriaceae</taxon>
        <taxon>Hortaea</taxon>
    </lineage>
</organism>
<feature type="region of interest" description="Disordered" evidence="10">
    <location>
        <begin position="251"/>
        <end position="279"/>
    </location>
</feature>
<keyword evidence="7 9" id="KW-0496">Mitochondrion</keyword>
<evidence type="ECO:0000256" key="3">
    <source>
        <dbReference type="ARBA" id="ARBA00022448"/>
    </source>
</evidence>
<dbReference type="GO" id="GO:0005743">
    <property type="term" value="C:mitochondrial inner membrane"/>
    <property type="evidence" value="ECO:0007669"/>
    <property type="project" value="UniProtKB-SubCell"/>
</dbReference>
<evidence type="ECO:0000256" key="9">
    <source>
        <dbReference type="RuleBase" id="RU363100"/>
    </source>
</evidence>
<keyword evidence="6" id="KW-1133">Transmembrane helix</keyword>
<evidence type="ECO:0000256" key="2">
    <source>
        <dbReference type="ARBA" id="ARBA00006416"/>
    </source>
</evidence>
<feature type="compositionally biased region" description="Basic and acidic residues" evidence="10">
    <location>
        <begin position="251"/>
        <end position="262"/>
    </location>
</feature>
<dbReference type="InterPro" id="IPR005336">
    <property type="entry name" value="MPC"/>
</dbReference>
<keyword evidence="3 9" id="KW-0813">Transport</keyword>
<feature type="compositionally biased region" description="Polar residues" evidence="10">
    <location>
        <begin position="128"/>
        <end position="141"/>
    </location>
</feature>
<dbReference type="Proteomes" id="UP000276864">
    <property type="component" value="Unassembled WGS sequence"/>
</dbReference>
<evidence type="ECO:0000256" key="1">
    <source>
        <dbReference type="ARBA" id="ARBA00004448"/>
    </source>
</evidence>
<dbReference type="EMBL" id="QWIM01001278">
    <property type="protein sequence ID" value="RMY27277.1"/>
    <property type="molecule type" value="Genomic_DNA"/>
</dbReference>
<evidence type="ECO:0000313" key="11">
    <source>
        <dbReference type="EMBL" id="RMY27277.1"/>
    </source>
</evidence>
<keyword evidence="8" id="KW-0472">Membrane</keyword>
<reference evidence="11 12" key="1">
    <citation type="journal article" date="2018" name="BMC Genomics">
        <title>Genomic evidence for intraspecific hybridization in a clonal and extremely halotolerant yeast.</title>
        <authorList>
            <person name="Gostincar C."/>
            <person name="Stajich J.E."/>
            <person name="Zupancic J."/>
            <person name="Zalar P."/>
            <person name="Gunde-Cimerman N."/>
        </authorList>
    </citation>
    <scope>NUCLEOTIDE SEQUENCE [LARGE SCALE GENOMIC DNA]</scope>
    <source>
        <strain evidence="11 12">EXF-6651</strain>
    </source>
</reference>
<evidence type="ECO:0000256" key="8">
    <source>
        <dbReference type="ARBA" id="ARBA00023136"/>
    </source>
</evidence>
<dbReference type="VEuPathDB" id="FungiDB:BTJ68_08868"/>
<keyword evidence="4" id="KW-0812">Transmembrane</keyword>
<comment type="caution">
    <text evidence="11">The sequence shown here is derived from an EMBL/GenBank/DDBJ whole genome shotgun (WGS) entry which is preliminary data.</text>
</comment>
<evidence type="ECO:0000256" key="5">
    <source>
        <dbReference type="ARBA" id="ARBA00022792"/>
    </source>
</evidence>